<comment type="caution">
    <text evidence="1">The sequence shown here is derived from an EMBL/GenBank/DDBJ whole genome shotgun (WGS) entry which is preliminary data.</text>
</comment>
<gene>
    <name evidence="1" type="ORF">LTR37_019807</name>
</gene>
<organism evidence="1 2">
    <name type="scientific">Vermiconidia calcicola</name>
    <dbReference type="NCBI Taxonomy" id="1690605"/>
    <lineage>
        <taxon>Eukaryota</taxon>
        <taxon>Fungi</taxon>
        <taxon>Dikarya</taxon>
        <taxon>Ascomycota</taxon>
        <taxon>Pezizomycotina</taxon>
        <taxon>Dothideomycetes</taxon>
        <taxon>Dothideomycetidae</taxon>
        <taxon>Mycosphaerellales</taxon>
        <taxon>Extremaceae</taxon>
        <taxon>Vermiconidia</taxon>
    </lineage>
</organism>
<evidence type="ECO:0000313" key="2">
    <source>
        <dbReference type="Proteomes" id="UP001281147"/>
    </source>
</evidence>
<accession>A0ACC3MEY4</accession>
<sequence>MSATAEDTRPSPRRKPRKLRIGGASASVDLGRMSSPVNTEQQQQHNHHDNQNHEENEEEQARESFDQEDSDLDDLPIDEHSYLNNEPSFTQQQQQQRSDDDAGDRFDEREMRRHFMDVESSFLPEQPAQYEQQRPQQEEGRLGVDDTYLELGKPGHTPPPDEMFANLSGRRSQSRHLHQVSSRGSGRSEVDEALNEDDGELEEDVEESCRQEENTGTASSPAAAAARRGHGRTVSTASATKITPVHARKISIGSGGASQQQDSRPSTPGTQRPTSKGSTIRPDSSPQQQPEPKTMSVDKTRINNAFVPIRQSSARSIPKISGQSSARSMFKTNGRQLSTNSFASSTTLDSDLSGSEATSNDFLGVSSRRQPLDRLLSFGSVASYMTDGEGAPPLHRGVSSTSVLAGMRSGRFDGNEDDDRPETPRGNTTNFKAPTDTVIAQHVQSIEVPETIARDFRAKNRSLSPDKQRPASSGVVQGATTFQGVPRRTLTLKEQNSKIDKLTKENFDLKLKIHFLDQALQSRSEEGVKELIDKNVQFQTDLANERKDSQGLKRRVRELERQMQEQAEAFAQAQAQQQEQQQKNQRDAEEDDDPTLQAEMHEEILYLRQQLDHSENKVTTLTEDVMTKELEKRKMAEHMRSMAGTRGEDTAGMKETMDMWQDLLNAETGRREQAEEDIRKLREELTTLRIERASPAPNRIAQRRGKGGYEESVGGESEYTNGVNISPVESGSTLVDHLKHENAELRRDLGAQTSMLTSRNRERERLQQEIEDLKLLQRKSDGGARSVAGDSIFDRSISRAHHHRAPSRASEAGTHITEAEREDWDKKEGQLRDQNAELRLKFQELERTHNTHLQYVSVLEGDFQQMENELNEASEDLKALQIERDEALQAFEDKDGELEKLEQEALAEIDKLEKEVESLQGQLEDSHKKQHKLQNKLEHTTDGYKGLQGELREITQSVMNLEDEKQANIRTIQTLEQQLADTEDELQKWEQKCKEIDQKNRKLEITQESLHSEITFLRDEQEGDKIKIGELEDALNAAQQTIQDEQEKLRELEEGIQDERQQRDVLENKSKEEVQTVLDDLNNENQKTKDEVRKLRRGLSAKEVEANGFKQRLEELEQSLRTIIGDPEGTKQSLLADVEKLQRDLEMTANSLDRVKMDLADKDRLLRHRDGLLESTSLESRRLSDLLDKERASRRHDLEQFEKSHRGQATHMRTLAQQESRMLEMESAFTQDKRRMAALEQQYRDQLGERNNLLLALWNRLSTLCGAEWAQHHSLVEGEVPSLDVIARRLPGFNKNLISAVKTVEALIGNFKIRIRSIEKDLWRDYQTLEHNLDMRIRRMDNLERAVKEAQVRAAAEEAAQAQQQAQQRPPTSRAASFKSNMSMKGNEEVSKLKSEVKILKAELKFHRQHPSAMAQQMMHQQNQSQGPVRRESSSGSAASLKSNNNSPARQIVSQLLRHHSTSAVEQLQDHPPGGENHPRQQQQPIVLSTPPVQPSEQRWIHRLKELERRLKAEREARLLDRRGARQRLEEGRLENEELRQMLEHERVRREYGSAEDGESSGGGSERLEEEEEDVERERGSNGPGLYLQHWNSTEWVSVPISEVLGFPLRLLLSFKDTDPTNRFAEILGLDPDPESPTFGQYCLIPRANDEARGDAVVARSDGKELHAEHIMALVNYAVKVPQEVSALKGKTADERKSHRAALAARMLTPKAFKVYFDECKPEGMKKRPKRWEDVESPTEAGYLREIVHNRETGQMEILSGESSTAQGTGTAVA</sequence>
<keyword evidence="2" id="KW-1185">Reference proteome</keyword>
<protein>
    <submittedName>
        <fullName evidence="1">Uncharacterized protein</fullName>
    </submittedName>
</protein>
<name>A0ACC3MEY4_9PEZI</name>
<reference evidence="1" key="1">
    <citation type="submission" date="2023-07" db="EMBL/GenBank/DDBJ databases">
        <title>Black Yeasts Isolated from many extreme environments.</title>
        <authorList>
            <person name="Coleine C."/>
            <person name="Stajich J.E."/>
            <person name="Selbmann L."/>
        </authorList>
    </citation>
    <scope>NUCLEOTIDE SEQUENCE</scope>
    <source>
        <strain evidence="1">CCFEE 5714</strain>
    </source>
</reference>
<proteinExistence type="predicted"/>
<dbReference type="Proteomes" id="UP001281147">
    <property type="component" value="Unassembled WGS sequence"/>
</dbReference>
<evidence type="ECO:0000313" key="1">
    <source>
        <dbReference type="EMBL" id="KAK3686457.1"/>
    </source>
</evidence>
<dbReference type="EMBL" id="JAUTXU010000319">
    <property type="protein sequence ID" value="KAK3686457.1"/>
    <property type="molecule type" value="Genomic_DNA"/>
</dbReference>